<sequence length="359" mass="40960">MDETSVTLRIIHPNGTVSEINKDLGFKNLNDALLKVLVLLMYYLDPISIFALQKVLLLVRYFNAINTYEECGRIIDWNGNLYNTQQEQHVDPEKEFIRIIGTNVTYVEGDTFNLKKLSEGNITLLKSGTSALFNIIATIDEGYICSSTNSDRQVCTLNVTLNNVTLPKLPELHSNFTKDDHFLATNTPNTQEIWIMIWAISQSLNNVTRQFVNGNNNESKETIAVDFSFDLITELSKILSIDSKRLTLREKPSNMIEYKSMSSISLFHTTKYLEEDFGFKQKRADIEELSILYSNMAGFEFSMLHFQIKEKVESFGVLGTRTQKPEEFEEFGGPQPPHNRDIFGGLQPLQISATERNLI</sequence>
<dbReference type="OrthoDB" id="2404778at2759"/>
<reference evidence="1" key="1">
    <citation type="submission" date="2021-06" db="EMBL/GenBank/DDBJ databases">
        <authorList>
            <person name="Kallberg Y."/>
            <person name="Tangrot J."/>
            <person name="Rosling A."/>
        </authorList>
    </citation>
    <scope>NUCLEOTIDE SEQUENCE</scope>
    <source>
        <strain evidence="1">AZ414A</strain>
    </source>
</reference>
<dbReference type="EMBL" id="CAJVPK010001185">
    <property type="protein sequence ID" value="CAG8575267.1"/>
    <property type="molecule type" value="Genomic_DNA"/>
</dbReference>
<evidence type="ECO:0000313" key="2">
    <source>
        <dbReference type="Proteomes" id="UP000789706"/>
    </source>
</evidence>
<dbReference type="AlphaFoldDB" id="A0A9N9BPH7"/>
<evidence type="ECO:0000313" key="1">
    <source>
        <dbReference type="EMBL" id="CAG8575267.1"/>
    </source>
</evidence>
<gene>
    <name evidence="1" type="ORF">DEBURN_LOCUS8293</name>
</gene>
<accession>A0A9N9BPH7</accession>
<name>A0A9N9BPH7_9GLOM</name>
<comment type="caution">
    <text evidence="1">The sequence shown here is derived from an EMBL/GenBank/DDBJ whole genome shotgun (WGS) entry which is preliminary data.</text>
</comment>
<proteinExistence type="predicted"/>
<dbReference type="Proteomes" id="UP000789706">
    <property type="component" value="Unassembled WGS sequence"/>
</dbReference>
<protein>
    <submittedName>
        <fullName evidence="1">4461_t:CDS:1</fullName>
    </submittedName>
</protein>
<keyword evidence="2" id="KW-1185">Reference proteome</keyword>
<organism evidence="1 2">
    <name type="scientific">Diversispora eburnea</name>
    <dbReference type="NCBI Taxonomy" id="1213867"/>
    <lineage>
        <taxon>Eukaryota</taxon>
        <taxon>Fungi</taxon>
        <taxon>Fungi incertae sedis</taxon>
        <taxon>Mucoromycota</taxon>
        <taxon>Glomeromycotina</taxon>
        <taxon>Glomeromycetes</taxon>
        <taxon>Diversisporales</taxon>
        <taxon>Diversisporaceae</taxon>
        <taxon>Diversispora</taxon>
    </lineage>
</organism>